<dbReference type="CDD" id="cd14846">
    <property type="entry name" value="Peptidase_M15_like"/>
    <property type="match status" value="1"/>
</dbReference>
<dbReference type="GO" id="GO:0004180">
    <property type="term" value="F:carboxypeptidase activity"/>
    <property type="evidence" value="ECO:0007669"/>
    <property type="project" value="UniProtKB-KW"/>
</dbReference>
<dbReference type="AlphaFoldDB" id="A0A401UW14"/>
<keyword evidence="3" id="KW-1185">Reference proteome</keyword>
<feature type="domain" description="D-alanyl-D-alanine carboxypeptidase-like core" evidence="1">
    <location>
        <begin position="60"/>
        <end position="142"/>
    </location>
</feature>
<evidence type="ECO:0000259" key="1">
    <source>
        <dbReference type="Pfam" id="PF02557"/>
    </source>
</evidence>
<keyword evidence="2" id="KW-0121">Carboxypeptidase</keyword>
<dbReference type="Pfam" id="PF02557">
    <property type="entry name" value="VanY"/>
    <property type="match status" value="1"/>
</dbReference>
<keyword evidence="2" id="KW-0378">Hydrolase</keyword>
<dbReference type="InterPro" id="IPR052179">
    <property type="entry name" value="DD-CPase-like"/>
</dbReference>
<accession>A0A401UW14</accession>
<evidence type="ECO:0000313" key="3">
    <source>
        <dbReference type="Proteomes" id="UP000288246"/>
    </source>
</evidence>
<gene>
    <name evidence="2" type="ORF">CTKZ_03520</name>
</gene>
<dbReference type="InterPro" id="IPR009045">
    <property type="entry name" value="Zn_M74/Hedgehog-like"/>
</dbReference>
<dbReference type="Proteomes" id="UP000288246">
    <property type="component" value="Unassembled WGS sequence"/>
</dbReference>
<organism evidence="2 3">
    <name type="scientific">Cellulomonas algicola</name>
    <dbReference type="NCBI Taxonomy" id="2071633"/>
    <lineage>
        <taxon>Bacteria</taxon>
        <taxon>Bacillati</taxon>
        <taxon>Actinomycetota</taxon>
        <taxon>Actinomycetes</taxon>
        <taxon>Micrococcales</taxon>
        <taxon>Cellulomonadaceae</taxon>
        <taxon>Cellulomonas</taxon>
    </lineage>
</organism>
<dbReference type="GO" id="GO:0006508">
    <property type="term" value="P:proteolysis"/>
    <property type="evidence" value="ECO:0007669"/>
    <property type="project" value="InterPro"/>
</dbReference>
<dbReference type="Gene3D" id="3.30.1380.10">
    <property type="match status" value="1"/>
</dbReference>
<dbReference type="EMBL" id="BHYL01000029">
    <property type="protein sequence ID" value="GCD18790.1"/>
    <property type="molecule type" value="Genomic_DNA"/>
</dbReference>
<sequence>MPALVVGTTAAVTAVGAAAFASGALDSVLAPPALSDAGHPQDGVGLADPAAAPPRAVDGLDAELLRRFDAARAAATEDGVDLTITSGHRTAEQQQSLVDDALARYGSQDEAHRWVAPVDGSAHVAGTAIDVGPTDGAYWLLEHGAEFGLCQVFANEVWHFEATIEPGGTCGPTVPDASGLWH</sequence>
<dbReference type="PANTHER" id="PTHR34385:SF1">
    <property type="entry name" value="PEPTIDOGLYCAN L-ALANYL-D-GLUTAMATE ENDOPEPTIDASE CWLK"/>
    <property type="match status" value="1"/>
</dbReference>
<evidence type="ECO:0000313" key="2">
    <source>
        <dbReference type="EMBL" id="GCD18790.1"/>
    </source>
</evidence>
<keyword evidence="2" id="KW-0645">Protease</keyword>
<dbReference type="PANTHER" id="PTHR34385">
    <property type="entry name" value="D-ALANYL-D-ALANINE CARBOXYPEPTIDASE"/>
    <property type="match status" value="1"/>
</dbReference>
<comment type="caution">
    <text evidence="2">The sequence shown here is derived from an EMBL/GenBank/DDBJ whole genome shotgun (WGS) entry which is preliminary data.</text>
</comment>
<dbReference type="SUPFAM" id="SSF55166">
    <property type="entry name" value="Hedgehog/DD-peptidase"/>
    <property type="match status" value="1"/>
</dbReference>
<protein>
    <submittedName>
        <fullName evidence="2">Putative VanY-type carboxypeptidase</fullName>
    </submittedName>
</protein>
<reference evidence="2 3" key="1">
    <citation type="submission" date="2018-11" db="EMBL/GenBank/DDBJ databases">
        <title>Draft genome sequence of Cellulomonas takizawaensis strain TKZ-21.</title>
        <authorList>
            <person name="Yamamura H."/>
            <person name="Hayashi T."/>
            <person name="Hamada M."/>
            <person name="Serisawa Y."/>
            <person name="Matsuyama K."/>
            <person name="Nakagawa Y."/>
            <person name="Otoguro M."/>
            <person name="Yanagida F."/>
            <person name="Hayakawa M."/>
        </authorList>
    </citation>
    <scope>NUCLEOTIDE SEQUENCE [LARGE SCALE GENOMIC DNA]</scope>
    <source>
        <strain evidence="2 3">TKZ-21</strain>
    </source>
</reference>
<name>A0A401UW14_9CELL</name>
<proteinExistence type="predicted"/>
<dbReference type="InterPro" id="IPR003709">
    <property type="entry name" value="VanY-like_core_dom"/>
</dbReference>